<dbReference type="OrthoDB" id="6399948at2"/>
<sequence length="355" mass="40978">MQTAVKINRNDPCPCGSGKKYKKCCAKKETITITELIDNEVSELQKELRIFAYQRYGNAIRSEYQQLMEKLEDTDKDDAEFFEFMMPFWYIPFKTVEDGETILHKFIEHKESAVLRPRLQEILQSWKVAIPVAGKVIGLDDRDLHFVDTLTNESYTVVLDEAMNDFSEGWFAFGVLFPYEDKYTAFPCLFEVSEGKAADYEGYLKDDFAAIGNNHAIQYLEDHFLELMHRLPEAAASVDMDAYEWPTEGAKQVAEQFEKDMTAAGEPQWVINFGVGVWVEYIKQTNKRIQKAENYIAALRYFVYEQSGVESSMTQKELGEKYGLTAGRVSTYYRDIQSQVAAFIDDIFNKTKQDI</sequence>
<gene>
    <name evidence="1" type="ORF">CKF48_13655</name>
</gene>
<dbReference type="AlphaFoldDB" id="A0A248TJ94"/>
<keyword evidence="2" id="KW-1185">Reference proteome</keyword>
<dbReference type="KEGG" id="bko:CKF48_13655"/>
<proteinExistence type="predicted"/>
<dbReference type="SUPFAM" id="SSF103642">
    <property type="entry name" value="Sec-C motif"/>
    <property type="match status" value="1"/>
</dbReference>
<dbReference type="Gene3D" id="3.10.450.50">
    <property type="match status" value="1"/>
</dbReference>
<evidence type="ECO:0008006" key="3">
    <source>
        <dbReference type="Google" id="ProtNLM"/>
    </source>
</evidence>
<reference evidence="1 2" key="1">
    <citation type="submission" date="2017-08" db="EMBL/GenBank/DDBJ databases">
        <title>Complete Genome Sequence of Bacillus kochii Oregon-R-modENCODE STRAIN BDGP4, isolated from Drosophila melanogaster gut.</title>
        <authorList>
            <person name="Wan K.H."/>
            <person name="Yu C."/>
            <person name="Park S."/>
            <person name="Hammonds A.S."/>
            <person name="Booth B.W."/>
            <person name="Celniker S.E."/>
        </authorList>
    </citation>
    <scope>NUCLEOTIDE SEQUENCE [LARGE SCALE GENOMIC DNA]</scope>
    <source>
        <strain evidence="1 2">BDGP4</strain>
    </source>
</reference>
<dbReference type="EMBL" id="CP022983">
    <property type="protein sequence ID" value="ASV68278.1"/>
    <property type="molecule type" value="Genomic_DNA"/>
</dbReference>
<evidence type="ECO:0000313" key="1">
    <source>
        <dbReference type="EMBL" id="ASV68278.1"/>
    </source>
</evidence>
<organism evidence="1 2">
    <name type="scientific">Cytobacillus kochii</name>
    <dbReference type="NCBI Taxonomy" id="859143"/>
    <lineage>
        <taxon>Bacteria</taxon>
        <taxon>Bacillati</taxon>
        <taxon>Bacillota</taxon>
        <taxon>Bacilli</taxon>
        <taxon>Bacillales</taxon>
        <taxon>Bacillaceae</taxon>
        <taxon>Cytobacillus</taxon>
    </lineage>
</organism>
<dbReference type="Proteomes" id="UP000215137">
    <property type="component" value="Chromosome"/>
</dbReference>
<accession>A0A248TJ94</accession>
<evidence type="ECO:0000313" key="2">
    <source>
        <dbReference type="Proteomes" id="UP000215137"/>
    </source>
</evidence>
<dbReference type="InterPro" id="IPR004027">
    <property type="entry name" value="SEC_C_motif"/>
</dbReference>
<dbReference type="RefSeq" id="WP_095371848.1">
    <property type="nucleotide sequence ID" value="NZ_CP022983.1"/>
</dbReference>
<protein>
    <recommendedName>
        <fullName evidence="3">HTH psq-type domain-containing protein</fullName>
    </recommendedName>
</protein>
<name>A0A248TJ94_9BACI</name>
<dbReference type="Pfam" id="PF02810">
    <property type="entry name" value="SEC-C"/>
    <property type="match status" value="1"/>
</dbReference>